<dbReference type="EMBL" id="VCQV01000019">
    <property type="protein sequence ID" value="TWP35465.1"/>
    <property type="molecule type" value="Genomic_DNA"/>
</dbReference>
<organism evidence="2 3">
    <name type="scientific">Leekyejoonella antrihumi</name>
    <dbReference type="NCBI Taxonomy" id="1660198"/>
    <lineage>
        <taxon>Bacteria</taxon>
        <taxon>Bacillati</taxon>
        <taxon>Actinomycetota</taxon>
        <taxon>Actinomycetes</taxon>
        <taxon>Micrococcales</taxon>
        <taxon>Dermacoccaceae</taxon>
        <taxon>Leekyejoonella</taxon>
    </lineage>
</organism>
<dbReference type="Pfam" id="PF06267">
    <property type="entry name" value="DUF1028"/>
    <property type="match status" value="1"/>
</dbReference>
<evidence type="ECO:0000259" key="1">
    <source>
        <dbReference type="Pfam" id="PF08823"/>
    </source>
</evidence>
<dbReference type="InterPro" id="IPR010430">
    <property type="entry name" value="DUF1028"/>
</dbReference>
<protein>
    <submittedName>
        <fullName evidence="2">DUF1028 domain-containing protein</fullName>
    </submittedName>
</protein>
<sequence length="270" mass="28194">MTFSIVGRDAATGDLGVAVASKFLAVGSAVPAARYGVGAIATQAFANTLYRRDGMAQLKLESSAQEVVQSLVAADALGAERQVGVVDRHGGAATYTGPGCHDWAGGVAEQDVAIEGNILVGARVVDAMHAAWVAAAGEPLPRRLLAALTAGDEAGGDRRGRQSAAMYVVSATGGYTPGDDLAYDLRVDDHQSPVPELARLLDLHDLYFGQPADEDLLPLNGDLAAEVGRRLADAGYADLASWAGVENLEMRLRDGLIDRTVLQRLRDATT</sequence>
<dbReference type="AlphaFoldDB" id="A0A563DZ39"/>
<name>A0A563DZ39_9MICO</name>
<evidence type="ECO:0000313" key="3">
    <source>
        <dbReference type="Proteomes" id="UP000320244"/>
    </source>
</evidence>
<dbReference type="PANTHER" id="PTHR39328">
    <property type="entry name" value="BLL2871 PROTEIN"/>
    <property type="match status" value="1"/>
</dbReference>
<keyword evidence="3" id="KW-1185">Reference proteome</keyword>
<dbReference type="PANTHER" id="PTHR39328:SF1">
    <property type="entry name" value="BLL2871 PROTEIN"/>
    <property type="match status" value="1"/>
</dbReference>
<gene>
    <name evidence="2" type="ORF">FGL98_13935</name>
</gene>
<dbReference type="OrthoDB" id="9790012at2"/>
<dbReference type="Pfam" id="PF08823">
    <property type="entry name" value="PG_binding_2"/>
    <property type="match status" value="1"/>
</dbReference>
<accession>A0A563DZ39</accession>
<dbReference type="Gene3D" id="3.60.20.10">
    <property type="entry name" value="Glutamine Phosphoribosylpyrophosphate, subunit 1, domain 1"/>
    <property type="match status" value="1"/>
</dbReference>
<dbReference type="InterPro" id="IPR029055">
    <property type="entry name" value="Ntn_hydrolases_N"/>
</dbReference>
<dbReference type="InterPro" id="IPR014927">
    <property type="entry name" value="PG-bd_2"/>
</dbReference>
<reference evidence="2 3" key="1">
    <citation type="submission" date="2019-05" db="EMBL/GenBank/DDBJ databases">
        <authorList>
            <person name="Lee S.D."/>
        </authorList>
    </citation>
    <scope>NUCLEOTIDE SEQUENCE [LARGE SCALE GENOMIC DNA]</scope>
    <source>
        <strain evidence="2 3">C5-26</strain>
    </source>
</reference>
<evidence type="ECO:0000313" key="2">
    <source>
        <dbReference type="EMBL" id="TWP35465.1"/>
    </source>
</evidence>
<dbReference type="RefSeq" id="WP_146317436.1">
    <property type="nucleotide sequence ID" value="NZ_VCQV01000019.1"/>
</dbReference>
<feature type="domain" description="Putative peptidoglycan binding" evidence="1">
    <location>
        <begin position="207"/>
        <end position="263"/>
    </location>
</feature>
<dbReference type="SUPFAM" id="SSF56235">
    <property type="entry name" value="N-terminal nucleophile aminohydrolases (Ntn hydrolases)"/>
    <property type="match status" value="1"/>
</dbReference>
<proteinExistence type="predicted"/>
<comment type="caution">
    <text evidence="2">The sequence shown here is derived from an EMBL/GenBank/DDBJ whole genome shotgun (WGS) entry which is preliminary data.</text>
</comment>
<dbReference type="Proteomes" id="UP000320244">
    <property type="component" value="Unassembled WGS sequence"/>
</dbReference>
<reference evidence="2 3" key="2">
    <citation type="submission" date="2019-08" db="EMBL/GenBank/DDBJ databases">
        <title>Jejuicoccus antrihumi gen. nov., sp. nov., a new member of the family Dermacoccaceae isolated from a cave.</title>
        <authorList>
            <person name="Schumann P."/>
            <person name="Kim I.S."/>
        </authorList>
    </citation>
    <scope>NUCLEOTIDE SEQUENCE [LARGE SCALE GENOMIC DNA]</scope>
    <source>
        <strain evidence="2 3">C5-26</strain>
    </source>
</reference>